<reference evidence="1 2" key="1">
    <citation type="submission" date="2023-11" db="EMBL/GenBank/DDBJ databases">
        <title>Lentzea sokolovensis, sp. nov., Lentzea kristufkii, sp. nov., and Lentzea miocenensis, sp. nov., rare actinobacteria from Sokolov Coal Basin, Miocene lacustrine sediment, Czech Republic.</title>
        <authorList>
            <person name="Lara A."/>
            <person name="Kotroba L."/>
            <person name="Nouioui I."/>
            <person name="Neumann-Schaal M."/>
            <person name="Mast Y."/>
            <person name="Chronakova A."/>
        </authorList>
    </citation>
    <scope>NUCLEOTIDE SEQUENCE [LARGE SCALE GENOMIC DNA]</scope>
    <source>
        <strain evidence="1 2">BCCO 10_0856</strain>
    </source>
</reference>
<dbReference type="RefSeq" id="WP_319969708.1">
    <property type="nucleotide sequence ID" value="NZ_JAXAVW010000028.1"/>
</dbReference>
<name>A0ABU4T9L7_9PSEU</name>
<evidence type="ECO:0000313" key="2">
    <source>
        <dbReference type="Proteomes" id="UP001285521"/>
    </source>
</evidence>
<comment type="caution">
    <text evidence="1">The sequence shown here is derived from an EMBL/GenBank/DDBJ whole genome shotgun (WGS) entry which is preliminary data.</text>
</comment>
<dbReference type="Proteomes" id="UP001285521">
    <property type="component" value="Unassembled WGS sequence"/>
</dbReference>
<organism evidence="1 2">
    <name type="scientific">Lentzea miocenica</name>
    <dbReference type="NCBI Taxonomy" id="3095431"/>
    <lineage>
        <taxon>Bacteria</taxon>
        <taxon>Bacillati</taxon>
        <taxon>Actinomycetota</taxon>
        <taxon>Actinomycetes</taxon>
        <taxon>Pseudonocardiales</taxon>
        <taxon>Pseudonocardiaceae</taxon>
        <taxon>Lentzea</taxon>
    </lineage>
</organism>
<keyword evidence="2" id="KW-1185">Reference proteome</keyword>
<sequence>MTTTPDGLVTNVHDRIEEIQKRYGPESIVSFFIKQAKPDLIMAAARTEDRLREAGIDYIAK</sequence>
<proteinExistence type="predicted"/>
<evidence type="ECO:0000313" key="1">
    <source>
        <dbReference type="EMBL" id="MDX8034632.1"/>
    </source>
</evidence>
<protein>
    <submittedName>
        <fullName evidence="1">Uncharacterized protein</fullName>
    </submittedName>
</protein>
<dbReference type="EMBL" id="JAXAVW010000028">
    <property type="protein sequence ID" value="MDX8034632.1"/>
    <property type="molecule type" value="Genomic_DNA"/>
</dbReference>
<gene>
    <name evidence="1" type="ORF">SK803_30820</name>
</gene>
<accession>A0ABU4T9L7</accession>